<proteinExistence type="inferred from homology"/>
<evidence type="ECO:0000256" key="5">
    <source>
        <dbReference type="ARBA" id="ARBA00022989"/>
    </source>
</evidence>
<sequence length="330" mass="35611">MDMPLLCAGFAALSVTLYVLLDGFDLGVGALLLLQPHERSRDHMVDSITPTWDGNETWLIMTGVTLLAAFPIAYGILMPALYIPIIMMLLALGLRGVSFEFRAQMKRYRRRWDVIFAIGSIAAACMQGLILGALLEGISVEGSSFSGTVFDCFRPFSVLCALCVLEGYVVLGSCWLEYKTSALLHGFSVQALRIALPLFLLTFGFAVGTAFSVQPGIVAVWKAHPLLLGTVSCTVLIAALILFGSIGKRPDVRPLAAGMVMIAAGIAGLAIIVFPMVVPFRLSIWSASSSRLSQIFVLTGAIVVTPVVLGYSFFAYWVFRGKTPEKGWDG</sequence>
<feature type="transmembrane region" description="Helical" evidence="7">
    <location>
        <begin position="255"/>
        <end position="275"/>
    </location>
</feature>
<evidence type="ECO:0000256" key="7">
    <source>
        <dbReference type="SAM" id="Phobius"/>
    </source>
</evidence>
<evidence type="ECO:0000313" key="8">
    <source>
        <dbReference type="EMBL" id="QNI34218.1"/>
    </source>
</evidence>
<comment type="subcellular location">
    <subcellularLocation>
        <location evidence="1">Cell membrane</location>
        <topology evidence="1">Multi-pass membrane protein</topology>
    </subcellularLocation>
</comment>
<feature type="transmembrane region" description="Helical" evidence="7">
    <location>
        <begin position="295"/>
        <end position="319"/>
    </location>
</feature>
<evidence type="ECO:0000256" key="2">
    <source>
        <dbReference type="ARBA" id="ARBA00007543"/>
    </source>
</evidence>
<dbReference type="PANTHER" id="PTHR43141">
    <property type="entry name" value="CYTOCHROME BD2 SUBUNIT II"/>
    <property type="match status" value="1"/>
</dbReference>
<evidence type="ECO:0000256" key="1">
    <source>
        <dbReference type="ARBA" id="ARBA00004651"/>
    </source>
</evidence>
<dbReference type="KEGG" id="adin:H7849_10155"/>
<dbReference type="AlphaFoldDB" id="A0A7G8BNU8"/>
<keyword evidence="9" id="KW-1185">Reference proteome</keyword>
<dbReference type="InterPro" id="IPR003317">
    <property type="entry name" value="Cyt-d_oxidase_su2"/>
</dbReference>
<evidence type="ECO:0000256" key="6">
    <source>
        <dbReference type="ARBA" id="ARBA00023136"/>
    </source>
</evidence>
<dbReference type="GO" id="GO:0016682">
    <property type="term" value="F:oxidoreductase activity, acting on diphenols and related substances as donors, oxygen as acceptor"/>
    <property type="evidence" value="ECO:0007669"/>
    <property type="project" value="TreeGrafter"/>
</dbReference>
<dbReference type="PANTHER" id="PTHR43141:SF4">
    <property type="entry name" value="CYTOCHROME BD2 SUBUNIT II"/>
    <property type="match status" value="1"/>
</dbReference>
<keyword evidence="5 7" id="KW-1133">Transmembrane helix</keyword>
<feature type="transmembrane region" description="Helical" evidence="7">
    <location>
        <begin position="155"/>
        <end position="178"/>
    </location>
</feature>
<dbReference type="EMBL" id="CP060394">
    <property type="protein sequence ID" value="QNI34218.1"/>
    <property type="molecule type" value="Genomic_DNA"/>
</dbReference>
<feature type="transmembrane region" description="Helical" evidence="7">
    <location>
        <begin position="223"/>
        <end position="243"/>
    </location>
</feature>
<evidence type="ECO:0000256" key="3">
    <source>
        <dbReference type="ARBA" id="ARBA00022475"/>
    </source>
</evidence>
<keyword evidence="4 7" id="KW-0812">Transmembrane</keyword>
<gene>
    <name evidence="8" type="primary">cydB</name>
    <name evidence="8" type="ORF">H7849_10155</name>
</gene>
<evidence type="ECO:0000313" key="9">
    <source>
        <dbReference type="Proteomes" id="UP000515312"/>
    </source>
</evidence>
<dbReference type="Proteomes" id="UP000515312">
    <property type="component" value="Chromosome"/>
</dbReference>
<dbReference type="GO" id="GO:0070069">
    <property type="term" value="C:cytochrome complex"/>
    <property type="evidence" value="ECO:0007669"/>
    <property type="project" value="TreeGrafter"/>
</dbReference>
<dbReference type="NCBIfam" id="TIGR00203">
    <property type="entry name" value="cydB"/>
    <property type="match status" value="1"/>
</dbReference>
<keyword evidence="6 7" id="KW-0472">Membrane</keyword>
<evidence type="ECO:0000256" key="4">
    <source>
        <dbReference type="ARBA" id="ARBA00022692"/>
    </source>
</evidence>
<dbReference type="Pfam" id="PF02322">
    <property type="entry name" value="Cyt_bd_oxida_II"/>
    <property type="match status" value="1"/>
</dbReference>
<name>A0A7G8BNU8_9BACT</name>
<feature type="transmembrane region" description="Helical" evidence="7">
    <location>
        <begin position="114"/>
        <end position="135"/>
    </location>
</feature>
<protein>
    <submittedName>
        <fullName evidence="8">Cytochrome d ubiquinol oxidase subunit II</fullName>
    </submittedName>
</protein>
<dbReference type="RefSeq" id="WP_186746214.1">
    <property type="nucleotide sequence ID" value="NZ_CP060394.1"/>
</dbReference>
<reference evidence="8 9" key="1">
    <citation type="submission" date="2020-08" db="EMBL/GenBank/DDBJ databases">
        <title>Edaphobacter telluris sp. nov. and Acidobacterium dinghuensis sp. nov., two acidobacteria isolated from forest soil.</title>
        <authorList>
            <person name="Fu J."/>
            <person name="Qiu L."/>
        </authorList>
    </citation>
    <scope>NUCLEOTIDE SEQUENCE [LARGE SCALE GENOMIC DNA]</scope>
    <source>
        <strain evidence="8">4Y35</strain>
    </source>
</reference>
<feature type="transmembrane region" description="Helical" evidence="7">
    <location>
        <begin position="72"/>
        <end position="94"/>
    </location>
</feature>
<keyword evidence="3" id="KW-1003">Cell membrane</keyword>
<dbReference type="GO" id="GO:0005886">
    <property type="term" value="C:plasma membrane"/>
    <property type="evidence" value="ECO:0007669"/>
    <property type="project" value="UniProtKB-SubCell"/>
</dbReference>
<accession>A0A7G8BNU8</accession>
<dbReference type="GO" id="GO:0019646">
    <property type="term" value="P:aerobic electron transport chain"/>
    <property type="evidence" value="ECO:0007669"/>
    <property type="project" value="TreeGrafter"/>
</dbReference>
<comment type="similarity">
    <text evidence="2">Belongs to the cytochrome ubiquinol oxidase subunit 2 family.</text>
</comment>
<feature type="transmembrane region" description="Helical" evidence="7">
    <location>
        <begin position="190"/>
        <end position="211"/>
    </location>
</feature>
<organism evidence="8 9">
    <name type="scientific">Alloacidobacterium dinghuense</name>
    <dbReference type="NCBI Taxonomy" id="2763107"/>
    <lineage>
        <taxon>Bacteria</taxon>
        <taxon>Pseudomonadati</taxon>
        <taxon>Acidobacteriota</taxon>
        <taxon>Terriglobia</taxon>
        <taxon>Terriglobales</taxon>
        <taxon>Acidobacteriaceae</taxon>
        <taxon>Alloacidobacterium</taxon>
    </lineage>
</organism>
<dbReference type="GO" id="GO:0009055">
    <property type="term" value="F:electron transfer activity"/>
    <property type="evidence" value="ECO:0007669"/>
    <property type="project" value="TreeGrafter"/>
</dbReference>